<accession>A0A1B2RBI6</accession>
<proteinExistence type="predicted"/>
<keyword evidence="1" id="KW-0614">Plasmid</keyword>
<evidence type="ECO:0000313" key="1">
    <source>
        <dbReference type="EMBL" id="AOB41822.1"/>
    </source>
</evidence>
<geneLocation type="plasmid" evidence="1">
    <name>IP40a</name>
</geneLocation>
<reference evidence="1" key="1">
    <citation type="submission" date="2016-04" db="EMBL/GenBank/DDBJ databases">
        <title>Characterization of the 'ancient' IncA/C plasmids R16a and IP40a and their rearrangements using Oxford Nanopore MinION sequencer device.</title>
        <authorList>
            <person name="Szabo M."/>
            <person name="Wilk T."/>
            <person name="Nagy T."/>
            <person name="Farkas T."/>
            <person name="Hegyi A."/>
            <person name="Olasz F."/>
            <person name="Kiss J."/>
        </authorList>
    </citation>
    <scope>NUCLEOTIDE SEQUENCE</scope>
    <source>
        <strain evidence="1">K-12</strain>
        <plasmid evidence="1">IP40a</plasmid>
    </source>
</reference>
<dbReference type="EMBL" id="KX156772">
    <property type="protein sequence ID" value="AOB41822.1"/>
    <property type="molecule type" value="Genomic_DNA"/>
</dbReference>
<sequence>MLYAINEGDQQACEAAMRELQTKIDERQAYLQALDSQLSELRQLA</sequence>
<dbReference type="AlphaFoldDB" id="A0A1B2RBI6"/>
<protein>
    <submittedName>
        <fullName evidence="1">Mercuric resistance operon coregulator</fullName>
    </submittedName>
</protein>
<name>A0A1B2RBI6_ECOLX</name>
<organism evidence="1">
    <name type="scientific">Escherichia coli</name>
    <dbReference type="NCBI Taxonomy" id="562"/>
    <lineage>
        <taxon>Bacteria</taxon>
        <taxon>Pseudomonadati</taxon>
        <taxon>Pseudomonadota</taxon>
        <taxon>Gammaproteobacteria</taxon>
        <taxon>Enterobacterales</taxon>
        <taxon>Enterobacteriaceae</taxon>
        <taxon>Escherichia</taxon>
    </lineage>
</organism>